<dbReference type="PANTHER" id="PTHR12137:SF54">
    <property type="entry name" value="CARBOHYDRATE SULFOTRANSFERASE"/>
    <property type="match status" value="1"/>
</dbReference>
<evidence type="ECO:0000256" key="3">
    <source>
        <dbReference type="ARBA" id="ARBA00022679"/>
    </source>
</evidence>
<dbReference type="InterPro" id="IPR005331">
    <property type="entry name" value="Sulfotransferase"/>
</dbReference>
<dbReference type="Proteomes" id="UP000735302">
    <property type="component" value="Unassembled WGS sequence"/>
</dbReference>
<dbReference type="EC" id="2.8.2.-" evidence="9"/>
<dbReference type="PANTHER" id="PTHR12137">
    <property type="entry name" value="CARBOHYDRATE SULFOTRANSFERASE"/>
    <property type="match status" value="1"/>
</dbReference>
<keyword evidence="8 9" id="KW-0325">Glycoprotein</keyword>
<gene>
    <name evidence="10" type="ORF">PoB_002622700</name>
</gene>
<comment type="caution">
    <text evidence="10">The sequence shown here is derived from an EMBL/GenBank/DDBJ whole genome shotgun (WGS) entry which is preliminary data.</text>
</comment>
<evidence type="ECO:0000313" key="10">
    <source>
        <dbReference type="EMBL" id="GFN99721.1"/>
    </source>
</evidence>
<dbReference type="EMBL" id="BLXT01003024">
    <property type="protein sequence ID" value="GFN99721.1"/>
    <property type="molecule type" value="Genomic_DNA"/>
</dbReference>
<dbReference type="Pfam" id="PF03567">
    <property type="entry name" value="Sulfotransfer_2"/>
    <property type="match status" value="1"/>
</dbReference>
<feature type="transmembrane region" description="Helical" evidence="9">
    <location>
        <begin position="21"/>
        <end position="41"/>
    </location>
</feature>
<keyword evidence="7 9" id="KW-0472">Membrane</keyword>
<protein>
    <recommendedName>
        <fullName evidence="9">Carbohydrate sulfotransferase</fullName>
        <ecNumber evidence="9">2.8.2.-</ecNumber>
    </recommendedName>
</protein>
<organism evidence="10 11">
    <name type="scientific">Plakobranchus ocellatus</name>
    <dbReference type="NCBI Taxonomy" id="259542"/>
    <lineage>
        <taxon>Eukaryota</taxon>
        <taxon>Metazoa</taxon>
        <taxon>Spiralia</taxon>
        <taxon>Lophotrochozoa</taxon>
        <taxon>Mollusca</taxon>
        <taxon>Gastropoda</taxon>
        <taxon>Heterobranchia</taxon>
        <taxon>Euthyneura</taxon>
        <taxon>Panpulmonata</taxon>
        <taxon>Sacoglossa</taxon>
        <taxon>Placobranchoidea</taxon>
        <taxon>Plakobranchidae</taxon>
        <taxon>Plakobranchus</taxon>
    </lineage>
</organism>
<proteinExistence type="inferred from homology"/>
<evidence type="ECO:0000313" key="11">
    <source>
        <dbReference type="Proteomes" id="UP000735302"/>
    </source>
</evidence>
<accession>A0AAV3ZXB8</accession>
<reference evidence="10 11" key="1">
    <citation type="journal article" date="2021" name="Elife">
        <title>Chloroplast acquisition without the gene transfer in kleptoplastic sea slugs, Plakobranchus ocellatus.</title>
        <authorList>
            <person name="Maeda T."/>
            <person name="Takahashi S."/>
            <person name="Yoshida T."/>
            <person name="Shimamura S."/>
            <person name="Takaki Y."/>
            <person name="Nagai Y."/>
            <person name="Toyoda A."/>
            <person name="Suzuki Y."/>
            <person name="Arimoto A."/>
            <person name="Ishii H."/>
            <person name="Satoh N."/>
            <person name="Nishiyama T."/>
            <person name="Hasebe M."/>
            <person name="Maruyama T."/>
            <person name="Minagawa J."/>
            <person name="Obokata J."/>
            <person name="Shigenobu S."/>
        </authorList>
    </citation>
    <scope>NUCLEOTIDE SEQUENCE [LARGE SCALE GENOMIC DNA]</scope>
</reference>
<keyword evidence="5 9" id="KW-1133">Transmembrane helix</keyword>
<evidence type="ECO:0000256" key="6">
    <source>
        <dbReference type="ARBA" id="ARBA00023034"/>
    </source>
</evidence>
<evidence type="ECO:0000256" key="4">
    <source>
        <dbReference type="ARBA" id="ARBA00022692"/>
    </source>
</evidence>
<comment type="similarity">
    <text evidence="2 9">Belongs to the sulfotransferase 2 family.</text>
</comment>
<comment type="subcellular location">
    <subcellularLocation>
        <location evidence="1 9">Golgi apparatus membrane</location>
        <topology evidence="1 9">Single-pass type II membrane protein</topology>
    </subcellularLocation>
</comment>
<sequence length="507" mass="57930">MTSGRRTLAILRLLCKSCCRQPLLIGGALLFLIFVYVFAVGRHSWIYNKINFSLTGAPSGQGTGGGARTCIRKVLADLSADENHVIADPYPAEVDLGSLLREQGFAQQNQTAVRTTAQVLTEITLDDDDENLSFEEAQRIRQERIQKVCSASGRPAGFVNTLISSAKANLTYCMTPRSANTFWLQMFRFSQRDFPDQLPESPLDLDTQKVRYRPFIRVQKFKWKMLPEAEKNKTLQTKLFLSVQDPYWRLWTTYLNAMTLPDLWTSVGARIEMKKPRVRDPLKRKPSAPCGDSTTFAEFVQYVLTAYEPDLQQFHTPATHVHLHSPTSLSLSPQPDLQPFHHQCDPCTLPFTYIIKASTAKRDNLFVLGHLNLTWALEFSDIEAELRKRYITSLIMENFDRLQDIRIQRCVSFGDLAKRLWHSFVLQGVLKDTFEMPSGIDDLHQSAFAQKVIELAAQAGNDNAEKRKYMVAAFRHLDRGTLKAVREKFDMDFKLFGYDPEPEDIFN</sequence>
<evidence type="ECO:0000256" key="5">
    <source>
        <dbReference type="ARBA" id="ARBA00022989"/>
    </source>
</evidence>
<dbReference type="AlphaFoldDB" id="A0AAV3ZXB8"/>
<keyword evidence="6 9" id="KW-0333">Golgi apparatus</keyword>
<evidence type="ECO:0000256" key="1">
    <source>
        <dbReference type="ARBA" id="ARBA00004323"/>
    </source>
</evidence>
<name>A0AAV3ZXB8_9GAST</name>
<keyword evidence="11" id="KW-1185">Reference proteome</keyword>
<keyword evidence="9" id="KW-0119">Carbohydrate metabolism</keyword>
<dbReference type="InterPro" id="IPR018011">
    <property type="entry name" value="Carb_sulfotrans_8-10"/>
</dbReference>
<keyword evidence="4 9" id="KW-0812">Transmembrane</keyword>
<evidence type="ECO:0000256" key="8">
    <source>
        <dbReference type="ARBA" id="ARBA00023180"/>
    </source>
</evidence>
<keyword evidence="9" id="KW-0735">Signal-anchor</keyword>
<evidence type="ECO:0000256" key="2">
    <source>
        <dbReference type="ARBA" id="ARBA00006339"/>
    </source>
</evidence>
<keyword evidence="3 9" id="KW-0808">Transferase</keyword>
<dbReference type="GO" id="GO:0016051">
    <property type="term" value="P:carbohydrate biosynthetic process"/>
    <property type="evidence" value="ECO:0007669"/>
    <property type="project" value="InterPro"/>
</dbReference>
<dbReference type="GO" id="GO:0008146">
    <property type="term" value="F:sulfotransferase activity"/>
    <property type="evidence" value="ECO:0007669"/>
    <property type="project" value="InterPro"/>
</dbReference>
<dbReference type="GO" id="GO:0000139">
    <property type="term" value="C:Golgi membrane"/>
    <property type="evidence" value="ECO:0007669"/>
    <property type="project" value="UniProtKB-SubCell"/>
</dbReference>
<evidence type="ECO:0000256" key="9">
    <source>
        <dbReference type="RuleBase" id="RU364020"/>
    </source>
</evidence>
<evidence type="ECO:0000256" key="7">
    <source>
        <dbReference type="ARBA" id="ARBA00023136"/>
    </source>
</evidence>